<sequence>MPRLDNSASARGNSVSASNAEGGATCVVAWGVGIGRSFLELQSKRAALQYVSILDPERAVLRRDARDIMA</sequence>
<gene>
    <name evidence="1" type="ORF">GCM10011395_26730</name>
</gene>
<accession>A0ABQ1H0W1</accession>
<evidence type="ECO:0000313" key="2">
    <source>
        <dbReference type="Proteomes" id="UP000618591"/>
    </source>
</evidence>
<organism evidence="1 2">
    <name type="scientific">Sphingomonas psychrolutea</name>
    <dbReference type="NCBI Taxonomy" id="1259676"/>
    <lineage>
        <taxon>Bacteria</taxon>
        <taxon>Pseudomonadati</taxon>
        <taxon>Pseudomonadota</taxon>
        <taxon>Alphaproteobacteria</taxon>
        <taxon>Sphingomonadales</taxon>
        <taxon>Sphingomonadaceae</taxon>
        <taxon>Sphingomonas</taxon>
    </lineage>
</organism>
<comment type="caution">
    <text evidence="1">The sequence shown here is derived from an EMBL/GenBank/DDBJ whole genome shotgun (WGS) entry which is preliminary data.</text>
</comment>
<protein>
    <submittedName>
        <fullName evidence="1">Uncharacterized protein</fullName>
    </submittedName>
</protein>
<dbReference type="Proteomes" id="UP000618591">
    <property type="component" value="Unassembled WGS sequence"/>
</dbReference>
<name>A0ABQ1H0W1_9SPHN</name>
<keyword evidence="2" id="KW-1185">Reference proteome</keyword>
<evidence type="ECO:0000313" key="1">
    <source>
        <dbReference type="EMBL" id="GGA54960.1"/>
    </source>
</evidence>
<dbReference type="EMBL" id="BMDW01000017">
    <property type="protein sequence ID" value="GGA54960.1"/>
    <property type="molecule type" value="Genomic_DNA"/>
</dbReference>
<proteinExistence type="predicted"/>
<reference evidence="2" key="1">
    <citation type="journal article" date="2019" name="Int. J. Syst. Evol. Microbiol.">
        <title>The Global Catalogue of Microorganisms (GCM) 10K type strain sequencing project: providing services to taxonomists for standard genome sequencing and annotation.</title>
        <authorList>
            <consortium name="The Broad Institute Genomics Platform"/>
            <consortium name="The Broad Institute Genome Sequencing Center for Infectious Disease"/>
            <person name="Wu L."/>
            <person name="Ma J."/>
        </authorList>
    </citation>
    <scope>NUCLEOTIDE SEQUENCE [LARGE SCALE GENOMIC DNA]</scope>
    <source>
        <strain evidence="2">CGMCC 1.10106</strain>
    </source>
</reference>